<evidence type="ECO:0000256" key="2">
    <source>
        <dbReference type="SAM" id="SignalP"/>
    </source>
</evidence>
<dbReference type="EMBL" id="UGYW01000002">
    <property type="protein sequence ID" value="SUJ03796.1"/>
    <property type="molecule type" value="Genomic_DNA"/>
</dbReference>
<feature type="domain" description="DUF7507" evidence="4">
    <location>
        <begin position="3744"/>
        <end position="3840"/>
    </location>
</feature>
<dbReference type="RefSeq" id="WP_115169532.1">
    <property type="nucleotide sequence ID" value="NZ_UGYW01000002.1"/>
</dbReference>
<feature type="domain" description="DUF11" evidence="3">
    <location>
        <begin position="1158"/>
        <end position="1280"/>
    </location>
</feature>
<feature type="domain" description="DUF11" evidence="3">
    <location>
        <begin position="1943"/>
        <end position="2053"/>
    </location>
</feature>
<feature type="domain" description="DUF11" evidence="3">
    <location>
        <begin position="526"/>
        <end position="635"/>
    </location>
</feature>
<feature type="domain" description="DUF7507" evidence="4">
    <location>
        <begin position="2798"/>
        <end position="2895"/>
    </location>
</feature>
<evidence type="ECO:0000313" key="6">
    <source>
        <dbReference type="Proteomes" id="UP000254893"/>
    </source>
</evidence>
<dbReference type="Pfam" id="PF01345">
    <property type="entry name" value="DUF11"/>
    <property type="match status" value="8"/>
</dbReference>
<evidence type="ECO:0000259" key="4">
    <source>
        <dbReference type="Pfam" id="PF24346"/>
    </source>
</evidence>
<feature type="chain" id="PRO_5016640512" evidence="2">
    <location>
        <begin position="20"/>
        <end position="5040"/>
    </location>
</feature>
<feature type="domain" description="DUF7507" evidence="4">
    <location>
        <begin position="3394"/>
        <end position="3488"/>
    </location>
</feature>
<feature type="domain" description="DUF7507" evidence="4">
    <location>
        <begin position="4850"/>
        <end position="4940"/>
    </location>
</feature>
<feature type="compositionally biased region" description="Polar residues" evidence="1">
    <location>
        <begin position="3255"/>
        <end position="3267"/>
    </location>
</feature>
<dbReference type="Pfam" id="PF13585">
    <property type="entry name" value="CHU_C"/>
    <property type="match status" value="1"/>
</dbReference>
<dbReference type="Pfam" id="PF24346">
    <property type="entry name" value="DUF7507"/>
    <property type="match status" value="21"/>
</dbReference>
<feature type="domain" description="DUF7507" evidence="4">
    <location>
        <begin position="4739"/>
        <end position="4833"/>
    </location>
</feature>
<feature type="compositionally biased region" description="Polar residues" evidence="1">
    <location>
        <begin position="4417"/>
        <end position="4435"/>
    </location>
</feature>
<dbReference type="InterPro" id="IPR051172">
    <property type="entry name" value="Chlamydia_OmcB"/>
</dbReference>
<dbReference type="InterPro" id="IPR047589">
    <property type="entry name" value="DUF11_rpt"/>
</dbReference>
<feature type="region of interest" description="Disordered" evidence="1">
    <location>
        <begin position="3943"/>
        <end position="3971"/>
    </location>
</feature>
<feature type="compositionally biased region" description="Polar residues" evidence="1">
    <location>
        <begin position="2671"/>
        <end position="2681"/>
    </location>
</feature>
<feature type="region of interest" description="Disordered" evidence="1">
    <location>
        <begin position="469"/>
        <end position="509"/>
    </location>
</feature>
<organism evidence="5 6">
    <name type="scientific">Sphingobacterium spiritivorum</name>
    <name type="common">Flavobacterium spiritivorum</name>
    <dbReference type="NCBI Taxonomy" id="258"/>
    <lineage>
        <taxon>Bacteria</taxon>
        <taxon>Pseudomonadati</taxon>
        <taxon>Bacteroidota</taxon>
        <taxon>Sphingobacteriia</taxon>
        <taxon>Sphingobacteriales</taxon>
        <taxon>Sphingobacteriaceae</taxon>
        <taxon>Sphingobacterium</taxon>
    </lineage>
</organism>
<feature type="region of interest" description="Disordered" evidence="1">
    <location>
        <begin position="4412"/>
        <end position="4435"/>
    </location>
</feature>
<feature type="domain" description="DUF7507" evidence="4">
    <location>
        <begin position="4328"/>
        <end position="4425"/>
    </location>
</feature>
<dbReference type="SMART" id="SM00710">
    <property type="entry name" value="PbH1"/>
    <property type="match status" value="12"/>
</dbReference>
<accession>A0A380BPP0</accession>
<feature type="region of interest" description="Disordered" evidence="1">
    <location>
        <begin position="3475"/>
        <end position="3503"/>
    </location>
</feature>
<feature type="domain" description="DUF7507" evidence="4">
    <location>
        <begin position="4095"/>
        <end position="4189"/>
    </location>
</feature>
<evidence type="ECO:0000313" key="5">
    <source>
        <dbReference type="EMBL" id="SUJ03796.1"/>
    </source>
</evidence>
<feature type="compositionally biased region" description="Polar residues" evidence="1">
    <location>
        <begin position="2789"/>
        <end position="2798"/>
    </location>
</feature>
<feature type="region of interest" description="Disordered" evidence="1">
    <location>
        <begin position="2636"/>
        <end position="2681"/>
    </location>
</feature>
<feature type="signal peptide" evidence="2">
    <location>
        <begin position="1"/>
        <end position="19"/>
    </location>
</feature>
<feature type="domain" description="DUF11" evidence="3">
    <location>
        <begin position="1804"/>
        <end position="1933"/>
    </location>
</feature>
<feature type="domain" description="DUF7507" evidence="4">
    <location>
        <begin position="2309"/>
        <end position="2408"/>
    </location>
</feature>
<feature type="domain" description="DUF7507" evidence="4">
    <location>
        <begin position="3627"/>
        <end position="3723"/>
    </location>
</feature>
<feature type="region of interest" description="Disordered" evidence="1">
    <location>
        <begin position="2760"/>
        <end position="2798"/>
    </location>
</feature>
<feature type="region of interest" description="Disordered" evidence="1">
    <location>
        <begin position="2883"/>
        <end position="2920"/>
    </location>
</feature>
<dbReference type="Gene3D" id="2.60.40.10">
    <property type="entry name" value="Immunoglobulins"/>
    <property type="match status" value="1"/>
</dbReference>
<feature type="domain" description="DUF11" evidence="3">
    <location>
        <begin position="1418"/>
        <end position="1538"/>
    </location>
</feature>
<evidence type="ECO:0000256" key="1">
    <source>
        <dbReference type="SAM" id="MobiDB-lite"/>
    </source>
</evidence>
<dbReference type="NCBIfam" id="TIGR04131">
    <property type="entry name" value="Bac_Flav_CTERM"/>
    <property type="match status" value="1"/>
</dbReference>
<feature type="region of interest" description="Disordered" evidence="1">
    <location>
        <begin position="2525"/>
        <end position="2549"/>
    </location>
</feature>
<dbReference type="PANTHER" id="PTHR34819:SF3">
    <property type="entry name" value="CELL SURFACE PROTEIN"/>
    <property type="match status" value="1"/>
</dbReference>
<keyword evidence="2" id="KW-0732">Signal</keyword>
<proteinExistence type="predicted"/>
<dbReference type="InterPro" id="IPR001434">
    <property type="entry name" value="OmcB-like_DUF11"/>
</dbReference>
<feature type="domain" description="DUF7507" evidence="4">
    <location>
        <begin position="2919"/>
        <end position="3016"/>
    </location>
</feature>
<feature type="domain" description="DUF11" evidence="3">
    <location>
        <begin position="1291"/>
        <end position="1399"/>
    </location>
</feature>
<feature type="domain" description="DUF7507" evidence="4">
    <location>
        <begin position="3042"/>
        <end position="3139"/>
    </location>
</feature>
<sequence length="5040" mass="522067">MKRILIYFLFCLFTNSIYGQITPICGTPGADGAQSLTTSANTFFPSRSSESTLNAGSTSVDLAAVPPSFVVGGTTFNFGTTQITKGNLLLIIQMQGADINSTNTAAYGSGNTANQGSGTSGNITAGQYEYIVALNDVTTAGGTLNFRGSGANGGLVRSYVNANGTATSGQKRYQIVRLTQFSNLTMTNDIKTIPWNGSAGGLIAIDVAGTLDMNGRTINASLTGFRGGYLYPRTISNTQEEGYRTTNSVRASTKGEGIAGTPRFMWDGYNEVDNGATWNGYPNGDYGRGAPGNAGGGGNVHNAGGGGGGNGTAGGSGGYGWNSGSGNYLNTGGRPGAALTGALNRIFLGGGGGAGDANNATNGVKGGVGGGIVIITANKITGRGTIFANGGRGEAGGLGSAADGAGGGGAGGTIFINVTQPSPTANLTISAQGGNGGNSYTTTPHGPGGGGGGGVIYYKIPNATVNTNTSPGINGKTNDGAGIDNGSQAGSGTGISRPFTQSELPPELQGISSTCLPQITVAKSRVNPTVPIPAGSTTNYTITVTNTGGGAEGVKIHDQLPAGFTFVSATINYSTDPGTTVSINNIGTANKPQFGSFNIPGNSTATLTLMVTIPSSTAPGTYHNPAYVTYLDPQRNVSEPNRVVTPAQQALPGANTTYQSENGIPGATVLGTNYDPGKPDEDVIVVAPKIVVTKTLNQQCVSSSGNTYTISVKNEGDTPLPITITDIIPTGLSVISTTQAGWTRSISGQTYTFTLQTNLAAGQTAPPISIQVRPETGATQANWSNTASEASGASATVVLYANPSTATATASAPSACNDGTFYMQGNQPAIGIGEWTFVGNSGTAIIVNPAQYNTAISGVETGKSVTVRWTIKNGTCTSFADVILTNNSTLPTAVMRTVGNANSTVCQGSPLPGLEVVLTGARPWSISYLDQTGMEIQVNNIQSSPYVIANPQVGIYSVKTVKDASGCFGNASGSVIYMTSPQTVGGSLSANQTICAGNTPAPLTLSGYVGNVVIWESSPDQVTWTRLNASENVTTYNIGPLGQTMYYRTTVQSGTCAPQFSSIVKITVDQPPTPANAGMDQVQYNSGTFVLNGNAPSTGTGSWSVVSGSATIADAGNRNTQVSIAPNTSATLRWTITNGTCTVSTDDVVITYTKAATLEVTKTVSKTTINAGESLSYTVTFINRGPSDAGNVTLADVVPAELTNITWSAVPSGISTVSATTGSGNNISFTSILKSGEENKVVLNITGQTLASQVPGQIRNKATATPLDNDIPAVSSNEVTTTVSNKSGLSIVKSGPLKASAGEEIAYSLIIRNTGPSNAVNTLIQDLLSAEISNATWQTTTEGAAVIVTNGSGTGNLVSVNASIPAGAAHMVKIDIKGTIKPGFAGRITNTATVTPAEPGNPPVNSEEVRTEVGKKADIRIQKSGPATAVAGDMIRYNLRINNTGPSHVQGIIISDILPAGILNPTWTASIQGTANIAQNNGTGNIALSADMEVGSVILLTIDGTISPSYSGSTLVNTAIVNMPPDVVDLSPNTSTVTTNITKVSDVRIVKSGPANAEAGEAIQYTLEIYNNGPSDVVDVNIVDNIPAEILSNTWEVAPSGGAISSVSGTQTGSNINFQANIPAKTGKILVTISGTVSPALMTGTTITNTSTANVPVSFTDPDLNNNTSSTQTSIDNDPVFSVSKAGPASVNIGDPITYTILVRNSGLGNIAGAKITDNVPSVINVTGWTVEAFGSANTNTSQGNGNAVAATVDIPVGPANYIKVTINGTVTQLAATTITNTVEVVAGPTKTSSVTTAVNKSTDLVITKNGPQTIQAGEDIHYTIAVHNNGPVNVTGLIISDVLPAAIQNITWTASRQGDAGTRIITATSGTGSPVNVTADIVAGAGNAILIDVFGRVASSATSGNLNNTASLDMTATGVVDYNPANNTSTVSTDLSTTAALTVTKAGPSQAIAGNTIAYTLTIRNEGPSDATAVSVEDILPVQLSDIEWSAAVHGAATTTGVTSGTTSTVAVQGSIPFGAANYITVNITGKIAADFEGQLTNQARVKNANDPFVNSEQIVTEVSRKPTIGIDKKGPSDIRAGQNIMYTITVTNTGPSYARNLVITDNIPAEIEDISWSATATGNASIISGANGTTNMVNTVVDLGAGMSNTIVISINGKVKAGASGQIVNQGFANPSEPNVADVSSPAVITFIQAPAISLVKTGLLSADQNTITYYFVVKNTGNVVLNDVVVLDPKIPNIMMSARTLAPGQTSLSQVVYTITQSEKDAGKVVNTALAIGKPQLGNDVRGISGTLEGTNDETEVPILSNPGLSVTKKITSSWPYNKVGDIISYDIVVTNTGNVTLTNVIITDANAIFPDGDANLGTLAPGASKTVRVEHAVTQADLEAGKVANQAIVNGKDPQDNAITPVLSDDPSTPEANDPTVTEVQQLPSLKMTKKVSSAGPYTKAGDIISYDIVVSNTGNVTIKDIIVTDVNATFPNNDAAIGSLAPGSRRTIVAQHTVTLADFEAGNVSNQAMVTGLDPKENVLHPVPSDDPDTPEQDDPTVTPVQQQPSLLLTKRITSTGPYAAVGDVIRYDILVSNNGNVSIKDIVLTDANASFPNADANVGTLAPGASKIVKVEHVLTQADLEAGKVANQASVTGKDPKDNPLAPVLSDDPDTPAPNDPTETNVSQNPSLSVSKRVTSAGPYTKVGDEIVYAILITNTGNVSIKDILLTDANAIIPGGQENVGMLTPGSTKTITVRHVVTQSDLDAGVVSNQATATGKDPKDNPLSPVPSDDPGTPAVNDPTVTSVNQHPSLAISKRVTSTGPYTKLGHEIVYTILISNNGNVTMKDIVLTDENAVIPAGQENIGMLVPGADKTITVIHTVTQADLDAGIVSNQATVTGKDPKDNTLSPVPSDDPDTPTPNDPTLTNLSQQPSLMLSKRVTSTGPYTKIGDEIVYAILISNNGNVTIKDILLTDANAIIPAGQEIVGTLAPGATKTVAVRHVITQTDLDAGFVSNQATVTGKDTKDNPLPPVVSDDPDTPAPDDPTITAVQQQATIGLVKTAASGTYEHAGDVILYSFVLTNTGNVTLRNIVLEDNKIMGAISLSRTTLQPGETATASAQYVITQADLDNGTVVNQAEAIGKDPKANDVRDLSGSAISNNDPTQTNLVYRPAIRLVKQASQGNYAKSGDEIIYTFTITNTGNTTIRNLNLTDSKITGTIQLNKTTLLPAESTTATARYIITQLDLNNGSVENSATVTGKDPKDNTLTDKSGSDLTNDNPTVTPLVQEGKIALIKKSAQGTYSKVGDIIRYTFTVQNTGNVTLTNVRITDPRITQPITPDKIVLNPGEIAQATADYNIQQADIDIGKVVNQATVRATGPKNIEVSDLSGTLSENDDPTITPIAQQGAMKLTKLSSGIFQKIGDVVEYTFRLTNTGNTTLRGVAVQDPKISAPIVLDKTDLAPGEFTEGKAQLIVSQADLDRGEIVNMGTGTSTNPPVGPVPSDDPNTPEPNDATVTPALQNGKLAIVKTAAAGRYASLGDEITYTFTITNMGNVTLRNIVVEDSKITGQINLNTSTLAPGTSTTVSAKYKLTQTDLDAGQVINSAIATGKDPKGNTVTDISGSDTDNDNPTTTLLTQEGKVALVKTSSDGDYSKVGDEITYTFVVTNTGNVTLRNLTVTDSKINGTITLGKTQLSPGESTTGTVKYRLTQADLDAGEVLNSAKVTGVNPLNKEVTDISGTDMLNDNPVVTPLLQQGKLSLIKKVVNGTFTKAGDNVNYTFTVRNTGNVTLNNLVITDNKITGIISPDVTRLAPGQEAKATATYILTQNDLDAGFIENSALATSTDPSGVKVKDLSGTSAENDTPTVTPLVQTGKLSLQKTASQGTFSQVGDEITYNFVITNTGNVTVDQLVLNDNKIAGSIQLSHLVLKPGEIATATARYTVTQADLNAGQVSNSAVISGKDPSGKNVQDVSGSDLDDDTPTDTPIEQEGGIALIKTAAKQIYDQVGQLINYTFRVKNTGNVTLTNVTVLDNKLSGPVVLNSTTLNPGEETTGTASYSIRQEDINTGTFTNQGSAEGLMPNGGKVFDISGSLFDNDMPTVTPLAQKGSMTVSKSTSGTFRAAGDVITYTFVVENTGNITLDGVSVSDPKITTPVVLDKTLLDPGEKATGRASYTVTQADVDRGQVINMGTGTSITPPVGPVDSDDPDTATPDDPTVTTAEQLAGVALVKTAAAGSYRNVGDKIEYTLKVTNTGNVTLRNIVIIDSKIAGAIRLDKTTLAPQEVATATALYTITQSDLDKGQVTNTAKVTAKEPNGNEVSDISGSAIGNDNPTVTPLIQEGKIAIIKLASNGIYSKVGDEITYTFTLTNTGNVTLTNVKVTDPKIDGVITLGKTTLTPGESVSGQASYQITQDDLNSKQVSNQAIAEGHTPDNSKVTDQSGSSNTTNDPTITILIWNTIQATSDTGRPINGRDGGKTGSVLINDLLNGAAVNLKTVRLTPGTVTNKDGIPVQSILMEADGSITVAPGTAAGDYTYTYTICEVLNTSNCATTTALIQVTSSVIKANDDRMGPVNGKVGGKTPGVLGNDMLNGQPLNPDEIIFTPGSSPNPGIIMNANGTVTILAGTAAAVYEYPYTICEKLNPNNCSTAKAIVTVNPPLIKANDDTSRPINGKNGGQTASVLINDNLDGRFVIPNEVILTGGTAPAKGIIMNADGTVTVLAGTAAGTYIYPYTICEKVNPANCSSAVMRIYVVEPKLEITKVADRSAIERAGEKVTYSITIRNTGGVDFLDLRITDVMFPGFVRTWSGLGIGQSDSFTLEHTVTQDEIEEGHLLNVAKVSAVDPDGASYNLEASVDIPVKDIRDLRVIKTADKTQVNQNGDIITYSIEVQNKGNKILYDIEVSDPLTGLLRTIERLIPEEKAVFETTYTVLADDFKKSSIDNTAFAKGKDAKGNETGGESTYKVTVSPLPIHIPNVITPNGDGLNDAFEIIGIEGFDRIGLSIYNRWGNEVYKDNSYKNTWTGQGLNEGTYYYILKTVKGGVEQEYSGWILLKIR</sequence>
<name>A0A380BPP0_SPHSI</name>
<dbReference type="InterPro" id="IPR055354">
    <property type="entry name" value="DUF7507"/>
</dbReference>
<feature type="compositionally biased region" description="Acidic residues" evidence="1">
    <location>
        <begin position="2535"/>
        <end position="2544"/>
    </location>
</feature>
<feature type="domain" description="DUF7507" evidence="4">
    <location>
        <begin position="2553"/>
        <end position="2650"/>
    </location>
</feature>
<feature type="region of interest" description="Disordered" evidence="1">
    <location>
        <begin position="2398"/>
        <end position="2424"/>
    </location>
</feature>
<feature type="domain" description="DUF7507" evidence="4">
    <location>
        <begin position="3277"/>
        <end position="3373"/>
    </location>
</feature>
<dbReference type="Proteomes" id="UP000254893">
    <property type="component" value="Unassembled WGS sequence"/>
</dbReference>
<feature type="domain" description="DUF7507" evidence="4">
    <location>
        <begin position="3159"/>
        <end position="3256"/>
    </location>
</feature>
<dbReference type="PANTHER" id="PTHR34819">
    <property type="entry name" value="LARGE CYSTEINE-RICH PERIPLASMIC PROTEIN OMCB"/>
    <property type="match status" value="1"/>
</dbReference>
<dbReference type="NCBIfam" id="TIGR01451">
    <property type="entry name" value="B_ant_repeat"/>
    <property type="match status" value="27"/>
</dbReference>
<dbReference type="InterPro" id="IPR013783">
    <property type="entry name" value="Ig-like_fold"/>
</dbReference>
<feature type="domain" description="DUF7507" evidence="4">
    <location>
        <begin position="3510"/>
        <end position="3606"/>
    </location>
</feature>
<dbReference type="InterPro" id="IPR026341">
    <property type="entry name" value="T9SS_type_B"/>
</dbReference>
<feature type="domain" description="DUF7507" evidence="4">
    <location>
        <begin position="2675"/>
        <end position="2773"/>
    </location>
</feature>
<feature type="domain" description="DUF7507" evidence="4">
    <location>
        <begin position="3861"/>
        <end position="3957"/>
    </location>
</feature>
<reference evidence="5 6" key="1">
    <citation type="submission" date="2018-06" db="EMBL/GenBank/DDBJ databases">
        <authorList>
            <consortium name="Pathogen Informatics"/>
            <person name="Doyle S."/>
        </authorList>
    </citation>
    <scope>NUCLEOTIDE SEQUENCE [LARGE SCALE GENOMIC DNA]</scope>
    <source>
        <strain evidence="5 6">NCTC11388</strain>
    </source>
</reference>
<feature type="domain" description="DUF7507" evidence="4">
    <location>
        <begin position="3978"/>
        <end position="4072"/>
    </location>
</feature>
<dbReference type="InterPro" id="IPR006626">
    <property type="entry name" value="PbH1"/>
</dbReference>
<feature type="domain" description="DUF7507" evidence="4">
    <location>
        <begin position="2432"/>
        <end position="2528"/>
    </location>
</feature>
<feature type="domain" description="DUF11" evidence="3">
    <location>
        <begin position="2077"/>
        <end position="2172"/>
    </location>
</feature>
<feature type="domain" description="DUF7507" evidence="4">
    <location>
        <begin position="2196"/>
        <end position="2288"/>
    </location>
</feature>
<evidence type="ECO:0000259" key="3">
    <source>
        <dbReference type="Pfam" id="PF01345"/>
    </source>
</evidence>
<gene>
    <name evidence="5" type="ORF">NCTC11388_01313</name>
</gene>
<feature type="compositionally biased region" description="Polar residues" evidence="1">
    <location>
        <begin position="2414"/>
        <end position="2424"/>
    </location>
</feature>
<feature type="domain" description="DUF11" evidence="3">
    <location>
        <begin position="1546"/>
        <end position="1672"/>
    </location>
</feature>
<feature type="domain" description="DUF7507" evidence="4">
    <location>
        <begin position="4212"/>
        <end position="4307"/>
    </location>
</feature>
<feature type="region of interest" description="Disordered" evidence="1">
    <location>
        <begin position="3007"/>
        <end position="3030"/>
    </location>
</feature>
<feature type="region of interest" description="Disordered" evidence="1">
    <location>
        <begin position="4176"/>
        <end position="4200"/>
    </location>
</feature>
<feature type="region of interest" description="Disordered" evidence="1">
    <location>
        <begin position="3238"/>
        <end position="3267"/>
    </location>
</feature>
<protein>
    <submittedName>
        <fullName evidence="5">Uncharacterized protein conserved in bacteria</fullName>
    </submittedName>
</protein>